<evidence type="ECO:0000313" key="2">
    <source>
        <dbReference type="Proteomes" id="UP001221757"/>
    </source>
</evidence>
<accession>A0AAD7DHZ1</accession>
<organism evidence="1 2">
    <name type="scientific">Mycena rosella</name>
    <name type="common">Pink bonnet</name>
    <name type="synonym">Agaricus rosellus</name>
    <dbReference type="NCBI Taxonomy" id="1033263"/>
    <lineage>
        <taxon>Eukaryota</taxon>
        <taxon>Fungi</taxon>
        <taxon>Dikarya</taxon>
        <taxon>Basidiomycota</taxon>
        <taxon>Agaricomycotina</taxon>
        <taxon>Agaricomycetes</taxon>
        <taxon>Agaricomycetidae</taxon>
        <taxon>Agaricales</taxon>
        <taxon>Marasmiineae</taxon>
        <taxon>Mycenaceae</taxon>
        <taxon>Mycena</taxon>
    </lineage>
</organism>
<dbReference type="EMBL" id="JARKIE010000054">
    <property type="protein sequence ID" value="KAJ7692054.1"/>
    <property type="molecule type" value="Genomic_DNA"/>
</dbReference>
<dbReference type="AlphaFoldDB" id="A0AAD7DHZ1"/>
<sequence>MGSRLVGGSWRLRMRRIGADLRIRGGVEVSRGFLIRAYEPNAAGEVRFVCVQTGQNILMGGRYVF</sequence>
<comment type="caution">
    <text evidence="1">The sequence shown here is derived from an EMBL/GenBank/DDBJ whole genome shotgun (WGS) entry which is preliminary data.</text>
</comment>
<protein>
    <submittedName>
        <fullName evidence="1">Uncharacterized protein</fullName>
    </submittedName>
</protein>
<name>A0AAD7DHZ1_MYCRO</name>
<evidence type="ECO:0000313" key="1">
    <source>
        <dbReference type="EMBL" id="KAJ7692054.1"/>
    </source>
</evidence>
<keyword evidence="2" id="KW-1185">Reference proteome</keyword>
<proteinExistence type="predicted"/>
<dbReference type="Proteomes" id="UP001221757">
    <property type="component" value="Unassembled WGS sequence"/>
</dbReference>
<gene>
    <name evidence="1" type="ORF">B0H17DRAFT_1061795</name>
</gene>
<reference evidence="1" key="1">
    <citation type="submission" date="2023-03" db="EMBL/GenBank/DDBJ databases">
        <title>Massive genome expansion in bonnet fungi (Mycena s.s.) driven by repeated elements and novel gene families across ecological guilds.</title>
        <authorList>
            <consortium name="Lawrence Berkeley National Laboratory"/>
            <person name="Harder C.B."/>
            <person name="Miyauchi S."/>
            <person name="Viragh M."/>
            <person name="Kuo A."/>
            <person name="Thoen E."/>
            <person name="Andreopoulos B."/>
            <person name="Lu D."/>
            <person name="Skrede I."/>
            <person name="Drula E."/>
            <person name="Henrissat B."/>
            <person name="Morin E."/>
            <person name="Kohler A."/>
            <person name="Barry K."/>
            <person name="LaButti K."/>
            <person name="Morin E."/>
            <person name="Salamov A."/>
            <person name="Lipzen A."/>
            <person name="Mereny Z."/>
            <person name="Hegedus B."/>
            <person name="Baldrian P."/>
            <person name="Stursova M."/>
            <person name="Weitz H."/>
            <person name="Taylor A."/>
            <person name="Grigoriev I.V."/>
            <person name="Nagy L.G."/>
            <person name="Martin F."/>
            <person name="Kauserud H."/>
        </authorList>
    </citation>
    <scope>NUCLEOTIDE SEQUENCE</scope>
    <source>
        <strain evidence="1">CBHHK067</strain>
    </source>
</reference>